<feature type="coiled-coil region" evidence="9">
    <location>
        <begin position="540"/>
        <end position="644"/>
    </location>
</feature>
<evidence type="ECO:0000313" key="13">
    <source>
        <dbReference type="Proteomes" id="UP001562425"/>
    </source>
</evidence>
<dbReference type="AlphaFoldDB" id="A0ABD1CXD7"/>
<sequence>MSPTAVAAGAVNPPPGMLNWAPILFPSAWNHPALLPAFYPAALRSLPGFLDNMKLPNSQRSSNHHNNNNSGSGFHISDILGHKQQDKPRKPTTTEVVDDESTGDEGVIPVTVRHHNAAGVATDADSNHGNITPANSDDDSSSHSRNGAKVLDAKRSLAEDLHARFTAYHPHHHPLFPAAARPWLYETCNNLTGNTSPVHSERSYLGGPGGNGGQCPRTPSPADSHLNADGNTEHSDDVDIEEGCDEIDMLEDTDDGPADRLTNGLGGHKKRKRRVLFSKAQTYELERRFRQQRYLSAPEREHLASLIRLTPTQVKIWFQNHRYKTKRAAHEKGSMDVGSHQGGGLPSPRRVAVPVLVRDGKPCLGGSKPHDMMAAAVQQAHLALPPGFQHASLLHHAAATGRCTPQTTVARIHPPGKLPSYLSRDRPSTASSRYRSASRLSRGEENDGEVAQRVLHLEDSSFERFRADVDEQYRSYRRSKALVGGGARSSGSDCGLEEEVARVCRYETERVDSGVQVGSPPSEGAGEAAEFKLKVMVDEYQKLEDKYNAQTGKLVGLEKRFNKLEDEGLVKDVAIREFEQRNKENLRTIADLRQELKEKRKNIMDMSEKSMERDSKLERLKKEHDAVTQRLHELCGKLDELQQDSKHKLRVIGTKDVQIKVLRAEVKNLSSENVLLLKSKKPDDILLKIRSRLLEMRQVWNNVDGSAEEVKNLRLDRLKLLEILQHLKKENRDMKTALSNCGLDELPSKDCDLIESESNQHALFDSDPEEEITSRIVY</sequence>
<keyword evidence="5 7" id="KW-0371">Homeobox</keyword>
<keyword evidence="9" id="KW-0175">Coiled coil</keyword>
<evidence type="ECO:0000256" key="10">
    <source>
        <dbReference type="SAM" id="MobiDB-lite"/>
    </source>
</evidence>
<evidence type="ECO:0000256" key="9">
    <source>
        <dbReference type="SAM" id="Coils"/>
    </source>
</evidence>
<keyword evidence="13" id="KW-1185">Reference proteome</keyword>
<feature type="compositionally biased region" description="Basic and acidic residues" evidence="10">
    <location>
        <begin position="80"/>
        <end position="89"/>
    </location>
</feature>
<dbReference type="SMART" id="SM00389">
    <property type="entry name" value="HOX"/>
    <property type="match status" value="1"/>
</dbReference>
<evidence type="ECO:0000256" key="3">
    <source>
        <dbReference type="ARBA" id="ARBA00022473"/>
    </source>
</evidence>
<dbReference type="InterPro" id="IPR001356">
    <property type="entry name" value="HD"/>
</dbReference>
<evidence type="ECO:0000256" key="6">
    <source>
        <dbReference type="ARBA" id="ARBA00023242"/>
    </source>
</evidence>
<feature type="DNA-binding region" description="Homeobox" evidence="7">
    <location>
        <begin position="270"/>
        <end position="329"/>
    </location>
</feature>
<comment type="subcellular location">
    <subcellularLocation>
        <location evidence="1 7 8">Nucleus</location>
    </subcellularLocation>
</comment>
<keyword evidence="6 7" id="KW-0539">Nucleus</keyword>
<protein>
    <recommendedName>
        <fullName evidence="11">Homeobox domain-containing protein</fullName>
    </recommendedName>
</protein>
<keyword evidence="3" id="KW-0217">Developmental protein</keyword>
<dbReference type="Proteomes" id="UP001562425">
    <property type="component" value="Unassembled WGS sequence"/>
</dbReference>
<evidence type="ECO:0000256" key="7">
    <source>
        <dbReference type="PROSITE-ProRule" id="PRU00108"/>
    </source>
</evidence>
<feature type="compositionally biased region" description="Low complexity" evidence="10">
    <location>
        <begin position="64"/>
        <end position="73"/>
    </location>
</feature>
<evidence type="ECO:0000256" key="2">
    <source>
        <dbReference type="ARBA" id="ARBA00005661"/>
    </source>
</evidence>
<evidence type="ECO:0000256" key="1">
    <source>
        <dbReference type="ARBA" id="ARBA00004123"/>
    </source>
</evidence>
<feature type="region of interest" description="Disordered" evidence="10">
    <location>
        <begin position="196"/>
        <end position="238"/>
    </location>
</feature>
<feature type="region of interest" description="Disordered" evidence="10">
    <location>
        <begin position="54"/>
        <end position="148"/>
    </location>
</feature>
<dbReference type="PANTHER" id="PTHR24340:SF82">
    <property type="entry name" value="HOMEOBOX PROTEIN VND"/>
    <property type="match status" value="1"/>
</dbReference>
<dbReference type="InterPro" id="IPR050394">
    <property type="entry name" value="Homeobox_NK-like"/>
</dbReference>
<organism evidence="12 13">
    <name type="scientific">Culex pipiens pipiens</name>
    <name type="common">Northern house mosquito</name>
    <dbReference type="NCBI Taxonomy" id="38569"/>
    <lineage>
        <taxon>Eukaryota</taxon>
        <taxon>Metazoa</taxon>
        <taxon>Ecdysozoa</taxon>
        <taxon>Arthropoda</taxon>
        <taxon>Hexapoda</taxon>
        <taxon>Insecta</taxon>
        <taxon>Pterygota</taxon>
        <taxon>Neoptera</taxon>
        <taxon>Endopterygota</taxon>
        <taxon>Diptera</taxon>
        <taxon>Nematocera</taxon>
        <taxon>Culicoidea</taxon>
        <taxon>Culicidae</taxon>
        <taxon>Culicinae</taxon>
        <taxon>Culicini</taxon>
        <taxon>Culex</taxon>
        <taxon>Culex</taxon>
    </lineage>
</organism>
<evidence type="ECO:0000256" key="4">
    <source>
        <dbReference type="ARBA" id="ARBA00023125"/>
    </source>
</evidence>
<feature type="region of interest" description="Disordered" evidence="10">
    <location>
        <begin position="328"/>
        <end position="349"/>
    </location>
</feature>
<accession>A0ABD1CXD7</accession>
<dbReference type="Pfam" id="PF00046">
    <property type="entry name" value="Homeodomain"/>
    <property type="match status" value="1"/>
</dbReference>
<feature type="region of interest" description="Disordered" evidence="10">
    <location>
        <begin position="411"/>
        <end position="448"/>
    </location>
</feature>
<dbReference type="EMBL" id="JBEHCU010008801">
    <property type="protein sequence ID" value="KAL1381108.1"/>
    <property type="molecule type" value="Genomic_DNA"/>
</dbReference>
<proteinExistence type="inferred from homology"/>
<feature type="domain" description="Homeobox" evidence="11">
    <location>
        <begin position="268"/>
        <end position="328"/>
    </location>
</feature>
<evidence type="ECO:0000256" key="5">
    <source>
        <dbReference type="ARBA" id="ARBA00023155"/>
    </source>
</evidence>
<feature type="compositionally biased region" description="Low complexity" evidence="10">
    <location>
        <begin position="428"/>
        <end position="440"/>
    </location>
</feature>
<dbReference type="GO" id="GO:0005634">
    <property type="term" value="C:nucleus"/>
    <property type="evidence" value="ECO:0007669"/>
    <property type="project" value="UniProtKB-SubCell"/>
</dbReference>
<dbReference type="SUPFAM" id="SSF46689">
    <property type="entry name" value="Homeodomain-like"/>
    <property type="match status" value="1"/>
</dbReference>
<dbReference type="Gene3D" id="1.10.10.60">
    <property type="entry name" value="Homeodomain-like"/>
    <property type="match status" value="1"/>
</dbReference>
<dbReference type="PANTHER" id="PTHR24340">
    <property type="entry name" value="HOMEOBOX PROTEIN NKX"/>
    <property type="match status" value="1"/>
</dbReference>
<evidence type="ECO:0000313" key="12">
    <source>
        <dbReference type="EMBL" id="KAL1381108.1"/>
    </source>
</evidence>
<dbReference type="InterPro" id="IPR009057">
    <property type="entry name" value="Homeodomain-like_sf"/>
</dbReference>
<evidence type="ECO:0000259" key="11">
    <source>
        <dbReference type="PROSITE" id="PS50071"/>
    </source>
</evidence>
<dbReference type="PROSITE" id="PS50071">
    <property type="entry name" value="HOMEOBOX_2"/>
    <property type="match status" value="1"/>
</dbReference>
<dbReference type="CDD" id="cd00086">
    <property type="entry name" value="homeodomain"/>
    <property type="match status" value="1"/>
</dbReference>
<comment type="similarity">
    <text evidence="2">Belongs to the NK-2 homeobox family.</text>
</comment>
<dbReference type="PROSITE" id="PS00027">
    <property type="entry name" value="HOMEOBOX_1"/>
    <property type="match status" value="1"/>
</dbReference>
<dbReference type="GO" id="GO:0006357">
    <property type="term" value="P:regulation of transcription by RNA polymerase II"/>
    <property type="evidence" value="ECO:0007669"/>
    <property type="project" value="UniProtKB-ARBA"/>
</dbReference>
<reference evidence="12 13" key="1">
    <citation type="submission" date="2024-05" db="EMBL/GenBank/DDBJ databases">
        <title>Culex pipiens pipiens assembly and annotation.</title>
        <authorList>
            <person name="Alout H."/>
            <person name="Durand T."/>
        </authorList>
    </citation>
    <scope>NUCLEOTIDE SEQUENCE [LARGE SCALE GENOMIC DNA]</scope>
    <source>
        <strain evidence="12">HA-2024</strain>
        <tissue evidence="12">Whole body</tissue>
    </source>
</reference>
<evidence type="ECO:0000256" key="8">
    <source>
        <dbReference type="RuleBase" id="RU000682"/>
    </source>
</evidence>
<dbReference type="GO" id="GO:0003677">
    <property type="term" value="F:DNA binding"/>
    <property type="evidence" value="ECO:0007669"/>
    <property type="project" value="UniProtKB-UniRule"/>
</dbReference>
<dbReference type="InterPro" id="IPR017970">
    <property type="entry name" value="Homeobox_CS"/>
</dbReference>
<dbReference type="FunFam" id="1.10.10.60:FF:000101">
    <property type="entry name" value="NK2 homeobox 8"/>
    <property type="match status" value="1"/>
</dbReference>
<comment type="caution">
    <text evidence="12">The sequence shown here is derived from an EMBL/GenBank/DDBJ whole genome shotgun (WGS) entry which is preliminary data.</text>
</comment>
<gene>
    <name evidence="12" type="ORF">pipiens_013702</name>
</gene>
<name>A0ABD1CXD7_CULPP</name>
<keyword evidence="4 7" id="KW-0238">DNA-binding</keyword>